<feature type="compositionally biased region" description="Acidic residues" evidence="1">
    <location>
        <begin position="257"/>
        <end position="266"/>
    </location>
</feature>
<dbReference type="Proteomes" id="UP001174909">
    <property type="component" value="Unassembled WGS sequence"/>
</dbReference>
<feature type="transmembrane region" description="Helical" evidence="2">
    <location>
        <begin position="44"/>
        <end position="65"/>
    </location>
</feature>
<evidence type="ECO:0000256" key="1">
    <source>
        <dbReference type="SAM" id="MobiDB-lite"/>
    </source>
</evidence>
<keyword evidence="2" id="KW-1133">Transmembrane helix</keyword>
<dbReference type="EMBL" id="CASHTH010000934">
    <property type="protein sequence ID" value="CAI8009227.1"/>
    <property type="molecule type" value="Genomic_DNA"/>
</dbReference>
<evidence type="ECO:0000256" key="2">
    <source>
        <dbReference type="SAM" id="Phobius"/>
    </source>
</evidence>
<sequence>MSSSSEEERKMEEGRVEGGEEGEVKEVYYPRRNGWTCPWHPLQVLAWGFIAFFAATYFGFLVHYIPGAWRSIGYISGRLCHRPGRVLREAEESRQNWRGFLRAVFDRKKHSHVIEDRFCNLCNISVWFLVTVFSALLACILLLLFTVSLFITFFAGRDRLRYNCKDHFVSTNTSCSQDIGFFGATVPDAVFPTVVAVVGLLALVGVVMIGYLAGFHVYLNVRGLTTYDYVLMLRRLEKEKEEARAREDQEPASSKVEEDEKEEENGDETHHGRCWFLRRKVNRVTPSGDRNVEKGQGSPAGGVVTASPSVDSVGLFNFGRTPAQSVVSSSVGDVSIDPVDSTAGALRGGGHWMYREEQDSSQRDKSCRHEVVVEMEALPVPPGGVVSPGRSAVDRDVAKFGSGQGNSGVKHVERVCEEKWDFENCGILAFMSSANSIASGEEKEQATKDEDDDVENCGTLAFMTSANSVVSSGVPTGVQITGGDGGERSVIVCGNDSPAVPDTTPRTGPTGTVLVYATSNEGDNVRVDGGVEPSMSTENTDLRERGYEMMIKSGNTVGIRALKQLSSFAHQRSSAPENKTEDTPTPIFHRFSYPLGHQSHLVQQLRPARHAVWDYLPPLVKRSLVGQQACLPQTLPDNSGHDSLTSLASAPTLV</sequence>
<keyword evidence="2" id="KW-0472">Membrane</keyword>
<feature type="transmembrane region" description="Helical" evidence="2">
    <location>
        <begin position="189"/>
        <end position="213"/>
    </location>
</feature>
<protein>
    <submittedName>
        <fullName evidence="3">Palmitoyltransferase ZDHHC1</fullName>
    </submittedName>
</protein>
<name>A0AA35RFK0_GEOBA</name>
<dbReference type="AlphaFoldDB" id="A0AA35RFK0"/>
<reference evidence="3" key="1">
    <citation type="submission" date="2023-03" db="EMBL/GenBank/DDBJ databases">
        <authorList>
            <person name="Steffen K."/>
            <person name="Cardenas P."/>
        </authorList>
    </citation>
    <scope>NUCLEOTIDE SEQUENCE</scope>
</reference>
<proteinExistence type="predicted"/>
<comment type="caution">
    <text evidence="3">The sequence shown here is derived from an EMBL/GenBank/DDBJ whole genome shotgun (WGS) entry which is preliminary data.</text>
</comment>
<evidence type="ECO:0000313" key="4">
    <source>
        <dbReference type="Proteomes" id="UP001174909"/>
    </source>
</evidence>
<organism evidence="3 4">
    <name type="scientific">Geodia barretti</name>
    <name type="common">Barrett's horny sponge</name>
    <dbReference type="NCBI Taxonomy" id="519541"/>
    <lineage>
        <taxon>Eukaryota</taxon>
        <taxon>Metazoa</taxon>
        <taxon>Porifera</taxon>
        <taxon>Demospongiae</taxon>
        <taxon>Heteroscleromorpha</taxon>
        <taxon>Tetractinellida</taxon>
        <taxon>Astrophorina</taxon>
        <taxon>Geodiidae</taxon>
        <taxon>Geodia</taxon>
    </lineage>
</organism>
<gene>
    <name evidence="3" type="ORF">GBAR_LOCUS6233</name>
</gene>
<keyword evidence="2" id="KW-0812">Transmembrane</keyword>
<feature type="region of interest" description="Disordered" evidence="1">
    <location>
        <begin position="634"/>
        <end position="654"/>
    </location>
</feature>
<evidence type="ECO:0000313" key="3">
    <source>
        <dbReference type="EMBL" id="CAI8009227.1"/>
    </source>
</evidence>
<feature type="transmembrane region" description="Helical" evidence="2">
    <location>
        <begin position="126"/>
        <end position="155"/>
    </location>
</feature>
<feature type="region of interest" description="Disordered" evidence="1">
    <location>
        <begin position="241"/>
        <end position="269"/>
    </location>
</feature>
<feature type="compositionally biased region" description="Polar residues" evidence="1">
    <location>
        <begin position="635"/>
        <end position="654"/>
    </location>
</feature>
<keyword evidence="4" id="KW-1185">Reference proteome</keyword>
<accession>A0AA35RFK0</accession>